<feature type="transmembrane region" description="Helical" evidence="1">
    <location>
        <begin position="700"/>
        <end position="720"/>
    </location>
</feature>
<evidence type="ECO:0000256" key="2">
    <source>
        <dbReference type="SAM" id="SignalP"/>
    </source>
</evidence>
<dbReference type="AlphaFoldDB" id="A0A226DWD9"/>
<gene>
    <name evidence="3" type="ORF">Fcan01_15362</name>
</gene>
<keyword evidence="1" id="KW-0812">Transmembrane</keyword>
<keyword evidence="1" id="KW-0472">Membrane</keyword>
<feature type="transmembrane region" description="Helical" evidence="1">
    <location>
        <begin position="770"/>
        <end position="789"/>
    </location>
</feature>
<proteinExistence type="predicted"/>
<evidence type="ECO:0008006" key="5">
    <source>
        <dbReference type="Google" id="ProtNLM"/>
    </source>
</evidence>
<feature type="transmembrane region" description="Helical" evidence="1">
    <location>
        <begin position="364"/>
        <end position="382"/>
    </location>
</feature>
<feature type="chain" id="PRO_5012714201" description="SSD domain-containing protein" evidence="2">
    <location>
        <begin position="27"/>
        <end position="886"/>
    </location>
</feature>
<feature type="transmembrane region" description="Helical" evidence="1">
    <location>
        <begin position="637"/>
        <end position="662"/>
    </location>
</feature>
<feature type="transmembrane region" description="Helical" evidence="1">
    <location>
        <begin position="795"/>
        <end position="818"/>
    </location>
</feature>
<evidence type="ECO:0000313" key="3">
    <source>
        <dbReference type="EMBL" id="OXA49563.1"/>
    </source>
</evidence>
<feature type="transmembrane region" description="Helical" evidence="1">
    <location>
        <begin position="417"/>
        <end position="440"/>
    </location>
</feature>
<comment type="caution">
    <text evidence="3">The sequence shown here is derived from an EMBL/GenBank/DDBJ whole genome shotgun (WGS) entry which is preliminary data.</text>
</comment>
<keyword evidence="4" id="KW-1185">Reference proteome</keyword>
<organism evidence="3 4">
    <name type="scientific">Folsomia candida</name>
    <name type="common">Springtail</name>
    <dbReference type="NCBI Taxonomy" id="158441"/>
    <lineage>
        <taxon>Eukaryota</taxon>
        <taxon>Metazoa</taxon>
        <taxon>Ecdysozoa</taxon>
        <taxon>Arthropoda</taxon>
        <taxon>Hexapoda</taxon>
        <taxon>Collembola</taxon>
        <taxon>Entomobryomorpha</taxon>
        <taxon>Isotomoidea</taxon>
        <taxon>Isotomidae</taxon>
        <taxon>Proisotominae</taxon>
        <taxon>Folsomia</taxon>
    </lineage>
</organism>
<keyword evidence="2" id="KW-0732">Signal</keyword>
<feature type="signal peptide" evidence="2">
    <location>
        <begin position="1"/>
        <end position="26"/>
    </location>
</feature>
<dbReference type="Proteomes" id="UP000198287">
    <property type="component" value="Unassembled WGS sequence"/>
</dbReference>
<sequence>MITLKGQSALISVSLLVSICFAQVFGKVDRANTNLSQIQISDYVIPFEQCTLIVAIPQKNNFNMLHQSPLRAPIILHTYNIKFGIIIETKFTMASRRNVFPHCWATFAILPEKDKNFVLHKKSRHFIDGPDFIQPFWPDQYFVWMTTIKTKIIQYLKSFRVNVFLNLLRNREIVIIELTQYGDELVTLTANKSMLEMHYHNIYHRSGITINMKPSEPWYTINCTTADCFSKLQIVGKNVSDLNKYFWDARGVYDSKINSIYHLRTIVNFSTLHTSWNGYHQVANMTTFNGFVRFWILQETFQYDVNKFTGFHSFPTVQSISSYPELKGFVFVHLDVQAFSYASCYQVKSTHSDTLNSLTSPFDWSTWIYLSISILGVIFILISLSKKFICTAAFLVVGICLESSVLGLLSIYNSKRYIVGLYTVVAVWAVMVGTLLSNFYKTSFTMEMIVPTTCTTLIKSIMDIDGIQVLMPVNLLDKNDLQVTNFEDEMRYRMFQNDILQHSMQLLDTKGGYKLLDAYIETAKYLINRIRVQYNISRDEILNGKGTFTWLYLGKSTRFNHSTSNDKCTIQPISYNDTSLLNSLSACDKIALMDTKENLAKILPFLNDNPDKIKYLQIDDDSFFTATRGWPSYVHRYFVTLGAIIASTFIFVPCAASLMSFFQPCMPPVLTSIMILNCEKWSRDADIGLATKLFLGIYEFYAGIVILGTVGIGVYVALLYPVEVKLLILVYIERKEMGIKPPTNSYHLYKYRVLQLISSYHDNTWCQPSVPITIGGIAAAETVSLYVLVTSHGRFPVLILLFFLIVALDGFLVIHSVCKIVAKPYAKSCNFIEFMKTRNSSKWVRYFMRSCRPSKFSMGDGTFFDRLTSFVLWQKCIDSLITLLLM</sequence>
<protein>
    <recommendedName>
        <fullName evidence="5">SSD domain-containing protein</fullName>
    </recommendedName>
</protein>
<evidence type="ECO:0000313" key="4">
    <source>
        <dbReference type="Proteomes" id="UP000198287"/>
    </source>
</evidence>
<reference evidence="3 4" key="1">
    <citation type="submission" date="2015-12" db="EMBL/GenBank/DDBJ databases">
        <title>The genome of Folsomia candida.</title>
        <authorList>
            <person name="Faddeeva A."/>
            <person name="Derks M.F."/>
            <person name="Anvar Y."/>
            <person name="Smit S."/>
            <person name="Van Straalen N."/>
            <person name="Roelofs D."/>
        </authorList>
    </citation>
    <scope>NUCLEOTIDE SEQUENCE [LARGE SCALE GENOMIC DNA]</scope>
    <source>
        <strain evidence="3 4">VU population</strain>
        <tissue evidence="3">Whole body</tissue>
    </source>
</reference>
<feature type="transmembrane region" description="Helical" evidence="1">
    <location>
        <begin position="389"/>
        <end position="411"/>
    </location>
</feature>
<evidence type="ECO:0000256" key="1">
    <source>
        <dbReference type="SAM" id="Phobius"/>
    </source>
</evidence>
<keyword evidence="1" id="KW-1133">Transmembrane helix</keyword>
<dbReference type="EMBL" id="LNIX01000010">
    <property type="protein sequence ID" value="OXA49563.1"/>
    <property type="molecule type" value="Genomic_DNA"/>
</dbReference>
<name>A0A226DWD9_FOLCA</name>
<accession>A0A226DWD9</accession>